<protein>
    <recommendedName>
        <fullName evidence="4">Aminopeptidase</fullName>
    </recommendedName>
</protein>
<comment type="similarity">
    <text evidence="4">Belongs to the peptidase C1 family.</text>
</comment>
<dbReference type="InterPro" id="IPR004134">
    <property type="entry name" value="Peptidase_C1B"/>
</dbReference>
<dbReference type="PANTHER" id="PTHR10363:SF2">
    <property type="entry name" value="BLEOMYCIN HYDROLASE"/>
    <property type="match status" value="1"/>
</dbReference>
<evidence type="ECO:0000256" key="3">
    <source>
        <dbReference type="ARBA" id="ARBA00022807"/>
    </source>
</evidence>
<dbReference type="CDD" id="cd00585">
    <property type="entry name" value="Peptidase_C1B"/>
    <property type="match status" value="1"/>
</dbReference>
<evidence type="ECO:0000256" key="2">
    <source>
        <dbReference type="ARBA" id="ARBA00022801"/>
    </source>
</evidence>
<evidence type="ECO:0000256" key="4">
    <source>
        <dbReference type="PIRNR" id="PIRNR005700"/>
    </source>
</evidence>
<keyword evidence="3 4" id="KW-0788">Thiol protease</keyword>
<dbReference type="Pfam" id="PF03051">
    <property type="entry name" value="Peptidase_C1_2"/>
    <property type="match status" value="1"/>
</dbReference>
<keyword evidence="7" id="KW-1185">Reference proteome</keyword>
<dbReference type="AlphaFoldDB" id="A0A1M5YBW4"/>
<evidence type="ECO:0000313" key="6">
    <source>
        <dbReference type="EMBL" id="SHI09476.1"/>
    </source>
</evidence>
<dbReference type="Proteomes" id="UP000184389">
    <property type="component" value="Unassembled WGS sequence"/>
</dbReference>
<evidence type="ECO:0000256" key="1">
    <source>
        <dbReference type="ARBA" id="ARBA00022670"/>
    </source>
</evidence>
<dbReference type="InterPro" id="IPR038765">
    <property type="entry name" value="Papain-like_cys_pep_sf"/>
</dbReference>
<dbReference type="GO" id="GO:0009636">
    <property type="term" value="P:response to toxic substance"/>
    <property type="evidence" value="ECO:0007669"/>
    <property type="project" value="TreeGrafter"/>
</dbReference>
<dbReference type="SUPFAM" id="SSF54001">
    <property type="entry name" value="Cysteine proteinases"/>
    <property type="match status" value="1"/>
</dbReference>
<name>A0A1M5YBW4_9FIRM</name>
<keyword evidence="4" id="KW-0031">Aminopeptidase</keyword>
<sequence length="446" mass="52049">MKKKPITMDIINSCSEHYRADKNNKVYSDAVMRNGLVEVSLNNDSIRSMHFDFSHEIEVGRVTAQKKTARCWMFAALNAVRYSISHSLRMREVDFELSQNYTYFWDKLEKSNLFLENIIETMDRKLSDHEVAGLLKDPQSDCGQWDMFAKLIEKYGVVPLYAMPETQSGTDSKIINEIVNEKLRQGAKELRDMNRDGKSMEEIEEQKESILLDMYNIICHFLGEPPKTFDFEYWDLDGVFHRDQDITPLEFYHKYSKVKPIDYISIINFPTEDKPFGNTYSLKYLGSVVDDEPIKYLNLDIEVLRQAAIAQIKDGEQVVFGCDVGKMSHRELGILDTNLYNYETVLNTKFNMTKEERLMYRGTSLTHVMTFTGVNIVDGKPNRWKIQNSWGEAEGKKGFYIMSDEWFDEYVFKVIINKKHLSKEILKQYEKAPTILSPWDQVGPLF</sequence>
<dbReference type="OrthoDB" id="1111399at2"/>
<feature type="active site" evidence="5">
    <location>
        <position position="367"/>
    </location>
</feature>
<evidence type="ECO:0000256" key="5">
    <source>
        <dbReference type="PIRSR" id="PIRSR005700-1"/>
    </source>
</evidence>
<reference evidence="6 7" key="1">
    <citation type="submission" date="2016-11" db="EMBL/GenBank/DDBJ databases">
        <authorList>
            <person name="Jaros S."/>
            <person name="Januszkiewicz K."/>
            <person name="Wedrychowicz H."/>
        </authorList>
    </citation>
    <scope>NUCLEOTIDE SEQUENCE [LARGE SCALE GENOMIC DNA]</scope>
    <source>
        <strain evidence="6 7">DSM 13106</strain>
    </source>
</reference>
<dbReference type="GO" id="GO:0006508">
    <property type="term" value="P:proteolysis"/>
    <property type="evidence" value="ECO:0007669"/>
    <property type="project" value="UniProtKB-KW"/>
</dbReference>
<organism evidence="6 7">
    <name type="scientific">Sporanaerobacter acetigenes DSM 13106</name>
    <dbReference type="NCBI Taxonomy" id="1123281"/>
    <lineage>
        <taxon>Bacteria</taxon>
        <taxon>Bacillati</taxon>
        <taxon>Bacillota</taxon>
        <taxon>Tissierellia</taxon>
        <taxon>Tissierellales</taxon>
        <taxon>Sporanaerobacteraceae</taxon>
        <taxon>Sporanaerobacter</taxon>
    </lineage>
</organism>
<feature type="active site" evidence="5">
    <location>
        <position position="388"/>
    </location>
</feature>
<evidence type="ECO:0000313" key="7">
    <source>
        <dbReference type="Proteomes" id="UP000184389"/>
    </source>
</evidence>
<dbReference type="EMBL" id="FQXR01000010">
    <property type="protein sequence ID" value="SHI09476.1"/>
    <property type="molecule type" value="Genomic_DNA"/>
</dbReference>
<keyword evidence="2 4" id="KW-0378">Hydrolase</keyword>
<dbReference type="RefSeq" id="WP_072744753.1">
    <property type="nucleotide sequence ID" value="NZ_FQXR01000010.1"/>
</dbReference>
<feature type="active site" evidence="5">
    <location>
        <position position="71"/>
    </location>
</feature>
<dbReference type="STRING" id="1123281.SAMN02745180_02105"/>
<accession>A0A1M5YBW4</accession>
<dbReference type="PANTHER" id="PTHR10363">
    <property type="entry name" value="BLEOMYCIN HYDROLASE"/>
    <property type="match status" value="1"/>
</dbReference>
<keyword evidence="1 4" id="KW-0645">Protease</keyword>
<gene>
    <name evidence="6" type="ORF">SAMN02745180_02105</name>
</gene>
<dbReference type="Gene3D" id="3.90.70.10">
    <property type="entry name" value="Cysteine proteinases"/>
    <property type="match status" value="1"/>
</dbReference>
<dbReference type="GO" id="GO:0070005">
    <property type="term" value="F:cysteine-type aminopeptidase activity"/>
    <property type="evidence" value="ECO:0007669"/>
    <property type="project" value="InterPro"/>
</dbReference>
<dbReference type="PIRSF" id="PIRSF005700">
    <property type="entry name" value="PepC"/>
    <property type="match status" value="1"/>
</dbReference>
<proteinExistence type="inferred from homology"/>
<dbReference type="GO" id="GO:0043418">
    <property type="term" value="P:homocysteine catabolic process"/>
    <property type="evidence" value="ECO:0007669"/>
    <property type="project" value="TreeGrafter"/>
</dbReference>
<dbReference type="GO" id="GO:0005737">
    <property type="term" value="C:cytoplasm"/>
    <property type="evidence" value="ECO:0007669"/>
    <property type="project" value="TreeGrafter"/>
</dbReference>